<dbReference type="InterPro" id="IPR011009">
    <property type="entry name" value="Kinase-like_dom_sf"/>
</dbReference>
<dbReference type="GO" id="GO:0004672">
    <property type="term" value="F:protein kinase activity"/>
    <property type="evidence" value="ECO:0007669"/>
    <property type="project" value="InterPro"/>
</dbReference>
<evidence type="ECO:0000256" key="1">
    <source>
        <dbReference type="ARBA" id="ARBA00022679"/>
    </source>
</evidence>
<dbReference type="AlphaFoldDB" id="A0A9D1EFL4"/>
<dbReference type="Proteomes" id="UP000824201">
    <property type="component" value="Unassembled WGS sequence"/>
</dbReference>
<keyword evidence="2" id="KW-0547">Nucleotide-binding</keyword>
<dbReference type="Gene3D" id="1.10.510.10">
    <property type="entry name" value="Transferase(Phosphotransferase) domain 1"/>
    <property type="match status" value="1"/>
</dbReference>
<comment type="caution">
    <text evidence="6">The sequence shown here is derived from an EMBL/GenBank/DDBJ whole genome shotgun (WGS) entry which is preliminary data.</text>
</comment>
<dbReference type="InterPro" id="IPR050339">
    <property type="entry name" value="CC_SR_Kinase"/>
</dbReference>
<evidence type="ECO:0000256" key="3">
    <source>
        <dbReference type="ARBA" id="ARBA00022777"/>
    </source>
</evidence>
<accession>A0A9D1EFL4</accession>
<proteinExistence type="predicted"/>
<dbReference type="PANTHER" id="PTHR11042">
    <property type="entry name" value="EUKARYOTIC TRANSLATION INITIATION FACTOR 2-ALPHA KINASE EIF2-ALPHA KINASE -RELATED"/>
    <property type="match status" value="1"/>
</dbReference>
<reference evidence="6" key="2">
    <citation type="journal article" date="2021" name="PeerJ">
        <title>Extensive microbial diversity within the chicken gut microbiome revealed by metagenomics and culture.</title>
        <authorList>
            <person name="Gilroy R."/>
            <person name="Ravi A."/>
            <person name="Getino M."/>
            <person name="Pursley I."/>
            <person name="Horton D.L."/>
            <person name="Alikhan N.F."/>
            <person name="Baker D."/>
            <person name="Gharbi K."/>
            <person name="Hall N."/>
            <person name="Watson M."/>
            <person name="Adriaenssens E.M."/>
            <person name="Foster-Nyarko E."/>
            <person name="Jarju S."/>
            <person name="Secka A."/>
            <person name="Antonio M."/>
            <person name="Oren A."/>
            <person name="Chaudhuri R.R."/>
            <person name="La Ragione R."/>
            <person name="Hildebrand F."/>
            <person name="Pallen M.J."/>
        </authorList>
    </citation>
    <scope>NUCLEOTIDE SEQUENCE</scope>
    <source>
        <strain evidence="6">ChiW13-3771</strain>
    </source>
</reference>
<dbReference type="PANTHER" id="PTHR11042:SF190">
    <property type="entry name" value="MITOSIS INHIBITOR PROTEIN KINASE MIK1"/>
    <property type="match status" value="1"/>
</dbReference>
<dbReference type="GO" id="GO:0005737">
    <property type="term" value="C:cytoplasm"/>
    <property type="evidence" value="ECO:0007669"/>
    <property type="project" value="TreeGrafter"/>
</dbReference>
<reference evidence="6" key="1">
    <citation type="submission" date="2020-10" db="EMBL/GenBank/DDBJ databases">
        <authorList>
            <person name="Gilroy R."/>
        </authorList>
    </citation>
    <scope>NUCLEOTIDE SEQUENCE</scope>
    <source>
        <strain evidence="6">ChiW13-3771</strain>
    </source>
</reference>
<dbReference type="EMBL" id="DVHN01000127">
    <property type="protein sequence ID" value="HIR89255.1"/>
    <property type="molecule type" value="Genomic_DNA"/>
</dbReference>
<keyword evidence="3 6" id="KW-0418">Kinase</keyword>
<evidence type="ECO:0000256" key="4">
    <source>
        <dbReference type="ARBA" id="ARBA00022840"/>
    </source>
</evidence>
<dbReference type="GO" id="GO:0005524">
    <property type="term" value="F:ATP binding"/>
    <property type="evidence" value="ECO:0007669"/>
    <property type="project" value="UniProtKB-KW"/>
</dbReference>
<evidence type="ECO:0000259" key="5">
    <source>
        <dbReference type="PROSITE" id="PS50011"/>
    </source>
</evidence>
<feature type="domain" description="Protein kinase" evidence="5">
    <location>
        <begin position="1"/>
        <end position="254"/>
    </location>
</feature>
<keyword evidence="4" id="KW-0067">ATP-binding</keyword>
<evidence type="ECO:0000313" key="6">
    <source>
        <dbReference type="EMBL" id="HIR89255.1"/>
    </source>
</evidence>
<dbReference type="InterPro" id="IPR000719">
    <property type="entry name" value="Prot_kinase_dom"/>
</dbReference>
<dbReference type="Pfam" id="PF00069">
    <property type="entry name" value="Pkinase"/>
    <property type="match status" value="1"/>
</dbReference>
<gene>
    <name evidence="6" type="ORF">IAC96_09915</name>
</gene>
<sequence>MNNRIEINKALADLAGPGGNIILPTHWFVEDICYIEATAFVDDLIEDEDILKLPIEDKIFLMLTAAGALHNIHKKKIVHSDLKRTNILAARNSSGRIAAKLIDFDMSYFENNIRPDELGGDQNFMSPELAQCFMYDMADEALEYMSTKSDIFSLGLVFHDYLVTEKYTDDSGNKRIRGCHPKIIGLTGKLKERADAGKTVYCCEALLSEGKLVISDKITQKYLRHLIAAMLQPEPEDRPTAFEVLDALRNKSVLELKSDSIQIEGEEDIIEVHKDKEEEPSSMVPTGFCAPWPEHSISFNTANLNASGYVASEQYDKAGNKCYYLYKNDGNKRLFTLKTLLMLGFASSADEGGKSSGTTDATTDGHSPIVSADIISYNDGKLWDEHAEYEYAVDVVTSNGYVSVAKAEKNGVKGYVLIKPSGVQRFMTIDKLKLLGFLRKK</sequence>
<dbReference type="PROSITE" id="PS50011">
    <property type="entry name" value="PROTEIN_KINASE_DOM"/>
    <property type="match status" value="1"/>
</dbReference>
<organism evidence="6 7">
    <name type="scientific">Candidatus Fimimorpha faecalis</name>
    <dbReference type="NCBI Taxonomy" id="2840824"/>
    <lineage>
        <taxon>Bacteria</taxon>
        <taxon>Bacillati</taxon>
        <taxon>Bacillota</taxon>
        <taxon>Clostridia</taxon>
        <taxon>Eubacteriales</taxon>
        <taxon>Candidatus Fimimorpha</taxon>
    </lineage>
</organism>
<dbReference type="SMART" id="SM00220">
    <property type="entry name" value="S_TKc"/>
    <property type="match status" value="1"/>
</dbReference>
<dbReference type="SUPFAM" id="SSF56112">
    <property type="entry name" value="Protein kinase-like (PK-like)"/>
    <property type="match status" value="1"/>
</dbReference>
<evidence type="ECO:0000313" key="7">
    <source>
        <dbReference type="Proteomes" id="UP000824201"/>
    </source>
</evidence>
<keyword evidence="1" id="KW-0808">Transferase</keyword>
<name>A0A9D1EFL4_9FIRM</name>
<protein>
    <submittedName>
        <fullName evidence="6">Protein kinase</fullName>
    </submittedName>
</protein>
<evidence type="ECO:0000256" key="2">
    <source>
        <dbReference type="ARBA" id="ARBA00022741"/>
    </source>
</evidence>